<dbReference type="InterPro" id="IPR000792">
    <property type="entry name" value="Tscrpt_reg_LuxR_C"/>
</dbReference>
<evidence type="ECO:0000259" key="1">
    <source>
        <dbReference type="SMART" id="SM00421"/>
    </source>
</evidence>
<evidence type="ECO:0000313" key="2">
    <source>
        <dbReference type="EMBL" id="GIG18489.1"/>
    </source>
</evidence>
<dbReference type="GO" id="GO:0003677">
    <property type="term" value="F:DNA binding"/>
    <property type="evidence" value="ECO:0007669"/>
    <property type="project" value="InterPro"/>
</dbReference>
<dbReference type="AlphaFoldDB" id="A0A8J3LMW0"/>
<dbReference type="Pfam" id="PF00196">
    <property type="entry name" value="GerE"/>
    <property type="match status" value="1"/>
</dbReference>
<dbReference type="GO" id="GO:0006355">
    <property type="term" value="P:regulation of DNA-templated transcription"/>
    <property type="evidence" value="ECO:0007669"/>
    <property type="project" value="InterPro"/>
</dbReference>
<dbReference type="SMART" id="SM00421">
    <property type="entry name" value="HTH_LUXR"/>
    <property type="match status" value="1"/>
</dbReference>
<comment type="caution">
    <text evidence="2">The sequence shown here is derived from an EMBL/GenBank/DDBJ whole genome shotgun (WGS) entry which is preliminary data.</text>
</comment>
<dbReference type="Gene3D" id="1.10.10.10">
    <property type="entry name" value="Winged helix-like DNA-binding domain superfamily/Winged helix DNA-binding domain"/>
    <property type="match status" value="1"/>
</dbReference>
<gene>
    <name evidence="2" type="ORF">Cme02nite_68210</name>
</gene>
<dbReference type="RefSeq" id="WP_166388542.1">
    <property type="nucleotide sequence ID" value="NZ_BAAATT010000042.1"/>
</dbReference>
<dbReference type="EMBL" id="BONJ01000041">
    <property type="protein sequence ID" value="GIG18489.1"/>
    <property type="molecule type" value="Genomic_DNA"/>
</dbReference>
<organism evidence="2 3">
    <name type="scientific">Catellatospora methionotrophica</name>
    <dbReference type="NCBI Taxonomy" id="121620"/>
    <lineage>
        <taxon>Bacteria</taxon>
        <taxon>Bacillati</taxon>
        <taxon>Actinomycetota</taxon>
        <taxon>Actinomycetes</taxon>
        <taxon>Micromonosporales</taxon>
        <taxon>Micromonosporaceae</taxon>
        <taxon>Catellatospora</taxon>
    </lineage>
</organism>
<evidence type="ECO:0000313" key="3">
    <source>
        <dbReference type="Proteomes" id="UP000660339"/>
    </source>
</evidence>
<dbReference type="InterPro" id="IPR036388">
    <property type="entry name" value="WH-like_DNA-bd_sf"/>
</dbReference>
<feature type="domain" description="HTH luxR-type" evidence="1">
    <location>
        <begin position="6"/>
        <end position="63"/>
    </location>
</feature>
<name>A0A8J3LMW0_9ACTN</name>
<sequence>MARDRSGEPTLVQRRILLLLAAGFTVQTITKLVFLSERAVHDHIANLKQATGAKNQFSLGAEAAKRGWLEGEDEQPERR</sequence>
<accession>A0A8J3LMW0</accession>
<proteinExistence type="predicted"/>
<dbReference type="SUPFAM" id="SSF46894">
    <property type="entry name" value="C-terminal effector domain of the bipartite response regulators"/>
    <property type="match status" value="1"/>
</dbReference>
<dbReference type="InterPro" id="IPR016032">
    <property type="entry name" value="Sig_transdc_resp-reg_C-effctor"/>
</dbReference>
<keyword evidence="3" id="KW-1185">Reference proteome</keyword>
<reference evidence="2" key="1">
    <citation type="submission" date="2021-01" db="EMBL/GenBank/DDBJ databases">
        <title>Whole genome shotgun sequence of Catellatospora methionotrophica NBRC 14553.</title>
        <authorList>
            <person name="Komaki H."/>
            <person name="Tamura T."/>
        </authorList>
    </citation>
    <scope>NUCLEOTIDE SEQUENCE</scope>
    <source>
        <strain evidence="2">NBRC 14553</strain>
    </source>
</reference>
<dbReference type="Proteomes" id="UP000660339">
    <property type="component" value="Unassembled WGS sequence"/>
</dbReference>
<protein>
    <recommendedName>
        <fullName evidence="1">HTH luxR-type domain-containing protein</fullName>
    </recommendedName>
</protein>